<reference evidence="8" key="1">
    <citation type="submission" date="2015-11" db="EMBL/GenBank/DDBJ databases">
        <title>De novo transcriptome assembly of four potential Pierce s Disease insect vectors from Arizona vineyards.</title>
        <authorList>
            <person name="Tassone E.E."/>
        </authorList>
    </citation>
    <scope>NUCLEOTIDE SEQUENCE</scope>
</reference>
<evidence type="ECO:0000256" key="5">
    <source>
        <dbReference type="ARBA" id="ARBA00023242"/>
    </source>
</evidence>
<dbReference type="PROSITE" id="PS50888">
    <property type="entry name" value="BHLH"/>
    <property type="match status" value="1"/>
</dbReference>
<dbReference type="AlphaFoldDB" id="A0A1B6IMH4"/>
<dbReference type="Gene3D" id="4.10.280.10">
    <property type="entry name" value="Helix-loop-helix DNA-binding domain"/>
    <property type="match status" value="1"/>
</dbReference>
<sequence>MSTLSRSEEKIRLEDLQQYDQDDIGYCSLERPDSPTLRTHHGSMEQEKRIRREIANSNERRRMQSINAGFQSLRTLLPHHEGEKLSKAAILQQTAEYIYQLEQEKTRLLSQNCQLKRLINQHEGESNSAAKKRKTESGLVVSVADEVVTSDVAVTGAGAVAVGGAGSPTLLDIEQAGANSELIDLRVQLDRERGLRMILEDQVRSLETQLYPERIREITQQVQLQFSQQQQEEEPLAAGLLTPLRRESQSSTGSESVGQETASAVATLQVVSAASLQPVSHTETVIATTPSPPTSPSPATASRLPTMLESAIKAEPKVEVERLSSPSGTNGEEVVPQARVYLASTSRQNLETIVEAIRHLEGDAFISDSGTEVSANSGTTGTTQESPLALTKQQRLLKVEMNPFLQFHSHSHPQQQRPGVIVVKQHT</sequence>
<feature type="domain" description="BHLH" evidence="7">
    <location>
        <begin position="50"/>
        <end position="101"/>
    </location>
</feature>
<evidence type="ECO:0000256" key="1">
    <source>
        <dbReference type="ARBA" id="ARBA00004123"/>
    </source>
</evidence>
<name>A0A1B6IMH4_9HEMI</name>
<organism evidence="8">
    <name type="scientific">Homalodisca liturata</name>
    <dbReference type="NCBI Taxonomy" id="320908"/>
    <lineage>
        <taxon>Eukaryota</taxon>
        <taxon>Metazoa</taxon>
        <taxon>Ecdysozoa</taxon>
        <taxon>Arthropoda</taxon>
        <taxon>Hexapoda</taxon>
        <taxon>Insecta</taxon>
        <taxon>Pterygota</taxon>
        <taxon>Neoptera</taxon>
        <taxon>Paraneoptera</taxon>
        <taxon>Hemiptera</taxon>
        <taxon>Auchenorrhyncha</taxon>
        <taxon>Membracoidea</taxon>
        <taxon>Cicadellidae</taxon>
        <taxon>Cicadellinae</taxon>
        <taxon>Proconiini</taxon>
        <taxon>Homalodisca</taxon>
    </lineage>
</organism>
<feature type="region of interest" description="Disordered" evidence="6">
    <location>
        <begin position="283"/>
        <end position="302"/>
    </location>
</feature>
<evidence type="ECO:0000256" key="2">
    <source>
        <dbReference type="ARBA" id="ARBA00023015"/>
    </source>
</evidence>
<accession>A0A1B6IMH4</accession>
<evidence type="ECO:0000256" key="6">
    <source>
        <dbReference type="SAM" id="MobiDB-lite"/>
    </source>
</evidence>
<dbReference type="InterPro" id="IPR036638">
    <property type="entry name" value="HLH_DNA-bd_sf"/>
</dbReference>
<keyword evidence="3" id="KW-0238">DNA-binding</keyword>
<dbReference type="SMART" id="SM00353">
    <property type="entry name" value="HLH"/>
    <property type="match status" value="1"/>
</dbReference>
<dbReference type="PANTHER" id="PTHR15741">
    <property type="entry name" value="BASIC HELIX-LOOP-HELIX ZIP TRANSCRIPTION FACTOR"/>
    <property type="match status" value="1"/>
</dbReference>
<dbReference type="InterPro" id="IPR011598">
    <property type="entry name" value="bHLH_dom"/>
</dbReference>
<dbReference type="InterPro" id="IPR052207">
    <property type="entry name" value="Max-like/E-box_TFs"/>
</dbReference>
<dbReference type="SUPFAM" id="SSF47459">
    <property type="entry name" value="HLH, helix-loop-helix DNA-binding domain"/>
    <property type="match status" value="1"/>
</dbReference>
<dbReference type="GO" id="GO:0000981">
    <property type="term" value="F:DNA-binding transcription factor activity, RNA polymerase II-specific"/>
    <property type="evidence" value="ECO:0007669"/>
    <property type="project" value="TreeGrafter"/>
</dbReference>
<dbReference type="PANTHER" id="PTHR15741:SF27">
    <property type="entry name" value="TRANSCRIPTION FACTOR AP-4"/>
    <property type="match status" value="1"/>
</dbReference>
<proteinExistence type="predicted"/>
<dbReference type="CDD" id="cd11419">
    <property type="entry name" value="bHLHzip_TFAP4"/>
    <property type="match status" value="1"/>
</dbReference>
<dbReference type="Pfam" id="PF00010">
    <property type="entry name" value="HLH"/>
    <property type="match status" value="1"/>
</dbReference>
<keyword evidence="2" id="KW-0805">Transcription regulation</keyword>
<dbReference type="GO" id="GO:0000978">
    <property type="term" value="F:RNA polymerase II cis-regulatory region sequence-specific DNA binding"/>
    <property type="evidence" value="ECO:0007669"/>
    <property type="project" value="TreeGrafter"/>
</dbReference>
<evidence type="ECO:0000256" key="3">
    <source>
        <dbReference type="ARBA" id="ARBA00023125"/>
    </source>
</evidence>
<evidence type="ECO:0000313" key="8">
    <source>
        <dbReference type="EMBL" id="JAS88121.1"/>
    </source>
</evidence>
<evidence type="ECO:0000259" key="7">
    <source>
        <dbReference type="PROSITE" id="PS50888"/>
    </source>
</evidence>
<protein>
    <recommendedName>
        <fullName evidence="7">BHLH domain-containing protein</fullName>
    </recommendedName>
</protein>
<dbReference type="GO" id="GO:0005634">
    <property type="term" value="C:nucleus"/>
    <property type="evidence" value="ECO:0007669"/>
    <property type="project" value="UniProtKB-SubCell"/>
</dbReference>
<keyword evidence="4" id="KW-0804">Transcription</keyword>
<keyword evidence="5" id="KW-0539">Nucleus</keyword>
<dbReference type="EMBL" id="GECU01019585">
    <property type="protein sequence ID" value="JAS88121.1"/>
    <property type="molecule type" value="Transcribed_RNA"/>
</dbReference>
<comment type="subcellular location">
    <subcellularLocation>
        <location evidence="1">Nucleus</location>
    </subcellularLocation>
</comment>
<gene>
    <name evidence="8" type="ORF">g.20992</name>
</gene>
<evidence type="ECO:0000256" key="4">
    <source>
        <dbReference type="ARBA" id="ARBA00023163"/>
    </source>
</evidence>
<dbReference type="FunFam" id="4.10.280.10:FF:000036">
    <property type="entry name" value="Transcription factor AP-4"/>
    <property type="match status" value="1"/>
</dbReference>
<dbReference type="GO" id="GO:0046983">
    <property type="term" value="F:protein dimerization activity"/>
    <property type="evidence" value="ECO:0007669"/>
    <property type="project" value="InterPro"/>
</dbReference>